<evidence type="ECO:0000256" key="1">
    <source>
        <dbReference type="SAM" id="MobiDB-lite"/>
    </source>
</evidence>
<feature type="compositionally biased region" description="Low complexity" evidence="1">
    <location>
        <begin position="128"/>
        <end position="152"/>
    </location>
</feature>
<accession>A0A3S5BEZ9</accession>
<dbReference type="EMBL" id="CAAALY010053553">
    <property type="protein sequence ID" value="VEL21876.1"/>
    <property type="molecule type" value="Genomic_DNA"/>
</dbReference>
<evidence type="ECO:0000313" key="3">
    <source>
        <dbReference type="Proteomes" id="UP000784294"/>
    </source>
</evidence>
<keyword evidence="3" id="KW-1185">Reference proteome</keyword>
<dbReference type="AlphaFoldDB" id="A0A3S5BEZ9"/>
<sequence>MNSSTRHHFREEVMRISASEQTFLGQIVYLLDASDPRLADPPSCVATAAVSYSPVASFGVVIATDRMSSPSNGPVGRKTAGRSANLASLVDSVWPLARLSGPLETREVCWPADAGPSDGVGWARLEQTSRTDSSSSSTFELASWSASSDQAE</sequence>
<protein>
    <submittedName>
        <fullName evidence="2">Uncharacterized protein</fullName>
    </submittedName>
</protein>
<dbReference type="Proteomes" id="UP000784294">
    <property type="component" value="Unassembled WGS sequence"/>
</dbReference>
<comment type="caution">
    <text evidence="2">The sequence shown here is derived from an EMBL/GenBank/DDBJ whole genome shotgun (WGS) entry which is preliminary data.</text>
</comment>
<evidence type="ECO:0000313" key="2">
    <source>
        <dbReference type="EMBL" id="VEL21876.1"/>
    </source>
</evidence>
<gene>
    <name evidence="2" type="ORF">PXEA_LOCUS15316</name>
</gene>
<reference evidence="2" key="1">
    <citation type="submission" date="2018-11" db="EMBL/GenBank/DDBJ databases">
        <authorList>
            <consortium name="Pathogen Informatics"/>
        </authorList>
    </citation>
    <scope>NUCLEOTIDE SEQUENCE</scope>
</reference>
<organism evidence="2 3">
    <name type="scientific">Protopolystoma xenopodis</name>
    <dbReference type="NCBI Taxonomy" id="117903"/>
    <lineage>
        <taxon>Eukaryota</taxon>
        <taxon>Metazoa</taxon>
        <taxon>Spiralia</taxon>
        <taxon>Lophotrochozoa</taxon>
        <taxon>Platyhelminthes</taxon>
        <taxon>Monogenea</taxon>
        <taxon>Polyopisthocotylea</taxon>
        <taxon>Polystomatidea</taxon>
        <taxon>Polystomatidae</taxon>
        <taxon>Protopolystoma</taxon>
    </lineage>
</organism>
<proteinExistence type="predicted"/>
<name>A0A3S5BEZ9_9PLAT</name>
<feature type="region of interest" description="Disordered" evidence="1">
    <location>
        <begin position="113"/>
        <end position="152"/>
    </location>
</feature>